<keyword evidence="3 5" id="KW-1133">Transmembrane helix</keyword>
<keyword evidence="4 5" id="KW-0472">Membrane</keyword>
<evidence type="ECO:0000256" key="1">
    <source>
        <dbReference type="ARBA" id="ARBA00004141"/>
    </source>
</evidence>
<evidence type="ECO:0000313" key="7">
    <source>
        <dbReference type="EMBL" id="OJJ48872.1"/>
    </source>
</evidence>
<sequence>MTDPLPGSYRELVVNRQNELEALIENGGFRPFFLHSFVIFACVPLLSLAIPCQRPGVSRLIRSVGMAVVLAIALETIVYRRAFLGAGGYMVGLAVTWWIVWCATLLVFNDAAKDFRRIERRAGSVDIPIKPKLNGGNGGILHQRCPNGKYRVSDHSDSLGQETLVWQSYPKPLSHRLNWIMGLIFNMRGPEWNWRISTLEPLPPAVRMQLDKSSMDRSDMSPEHKDLRYPDSKTQIKSAFFIFFKSYIAIDILKVVMMRDAYFWGAERPPVPPFPFNLLAPFPILVYSYRLIMSVTGVFFALLYVTSLNPIIFLGLSLAFPRAARGLTSTPLNSPWMYSSLFGPLLTSILEKGLAGCWAQWWHQLFRFGFLSASRWLLSVLPSSIAKPAYTRRSVHALIAFSLSGALHAVGSFTQHASTRPLHGPFLFFFLQAPGVMIQHLCDQVLLPFIFPKGVPRAVQRTFNLCSVVSWFLLTGGLIADDFARGGLWLVEPLPFSPLRGLGFGAEGEGWLCWREPWFRMDGGGKIRVL</sequence>
<evidence type="ECO:0000256" key="2">
    <source>
        <dbReference type="ARBA" id="ARBA00022692"/>
    </source>
</evidence>
<dbReference type="VEuPathDB" id="FungiDB:ASPZODRAFT_59887"/>
<keyword evidence="8" id="KW-1185">Reference proteome</keyword>
<evidence type="ECO:0000256" key="3">
    <source>
        <dbReference type="ARBA" id="ARBA00022989"/>
    </source>
</evidence>
<dbReference type="EMBL" id="KV878338">
    <property type="protein sequence ID" value="OJJ48872.1"/>
    <property type="molecule type" value="Genomic_DNA"/>
</dbReference>
<feature type="transmembrane region" description="Helical" evidence="5">
    <location>
        <begin position="278"/>
        <end position="305"/>
    </location>
</feature>
<keyword evidence="2 5" id="KW-0812">Transmembrane</keyword>
<evidence type="ECO:0000256" key="4">
    <source>
        <dbReference type="ARBA" id="ARBA00023136"/>
    </source>
</evidence>
<organism evidence="7 8">
    <name type="scientific">Penicilliopsis zonata CBS 506.65</name>
    <dbReference type="NCBI Taxonomy" id="1073090"/>
    <lineage>
        <taxon>Eukaryota</taxon>
        <taxon>Fungi</taxon>
        <taxon>Dikarya</taxon>
        <taxon>Ascomycota</taxon>
        <taxon>Pezizomycotina</taxon>
        <taxon>Eurotiomycetes</taxon>
        <taxon>Eurotiomycetidae</taxon>
        <taxon>Eurotiales</taxon>
        <taxon>Aspergillaceae</taxon>
        <taxon>Penicilliopsis</taxon>
    </lineage>
</organism>
<dbReference type="InterPro" id="IPR032805">
    <property type="entry name" value="Wax_synthase_dom"/>
</dbReference>
<dbReference type="Pfam" id="PF13813">
    <property type="entry name" value="MBOAT_2"/>
    <property type="match status" value="1"/>
</dbReference>
<dbReference type="RefSeq" id="XP_022583382.1">
    <property type="nucleotide sequence ID" value="XM_022728876.1"/>
</dbReference>
<accession>A0A1L9SNP3</accession>
<feature type="transmembrane region" description="Helical" evidence="5">
    <location>
        <begin position="238"/>
        <end position="258"/>
    </location>
</feature>
<reference evidence="8" key="1">
    <citation type="journal article" date="2017" name="Genome Biol.">
        <title>Comparative genomics reveals high biological diversity and specific adaptations in the industrially and medically important fungal genus Aspergillus.</title>
        <authorList>
            <person name="de Vries R.P."/>
            <person name="Riley R."/>
            <person name="Wiebenga A."/>
            <person name="Aguilar-Osorio G."/>
            <person name="Amillis S."/>
            <person name="Uchima C.A."/>
            <person name="Anderluh G."/>
            <person name="Asadollahi M."/>
            <person name="Askin M."/>
            <person name="Barry K."/>
            <person name="Battaglia E."/>
            <person name="Bayram O."/>
            <person name="Benocci T."/>
            <person name="Braus-Stromeyer S.A."/>
            <person name="Caldana C."/>
            <person name="Canovas D."/>
            <person name="Cerqueira G.C."/>
            <person name="Chen F."/>
            <person name="Chen W."/>
            <person name="Choi C."/>
            <person name="Clum A."/>
            <person name="Dos Santos R.A."/>
            <person name="Damasio A.R."/>
            <person name="Diallinas G."/>
            <person name="Emri T."/>
            <person name="Fekete E."/>
            <person name="Flipphi M."/>
            <person name="Freyberg S."/>
            <person name="Gallo A."/>
            <person name="Gournas C."/>
            <person name="Habgood R."/>
            <person name="Hainaut M."/>
            <person name="Harispe M.L."/>
            <person name="Henrissat B."/>
            <person name="Hilden K.S."/>
            <person name="Hope R."/>
            <person name="Hossain A."/>
            <person name="Karabika E."/>
            <person name="Karaffa L."/>
            <person name="Karanyi Z."/>
            <person name="Krasevec N."/>
            <person name="Kuo A."/>
            <person name="Kusch H."/>
            <person name="LaButti K."/>
            <person name="Lagendijk E.L."/>
            <person name="Lapidus A."/>
            <person name="Levasseur A."/>
            <person name="Lindquist E."/>
            <person name="Lipzen A."/>
            <person name="Logrieco A.F."/>
            <person name="MacCabe A."/>
            <person name="Maekelae M.R."/>
            <person name="Malavazi I."/>
            <person name="Melin P."/>
            <person name="Meyer V."/>
            <person name="Mielnichuk N."/>
            <person name="Miskei M."/>
            <person name="Molnar A.P."/>
            <person name="Mule G."/>
            <person name="Ngan C.Y."/>
            <person name="Orejas M."/>
            <person name="Orosz E."/>
            <person name="Ouedraogo J.P."/>
            <person name="Overkamp K.M."/>
            <person name="Park H.-S."/>
            <person name="Perrone G."/>
            <person name="Piumi F."/>
            <person name="Punt P.J."/>
            <person name="Ram A.F."/>
            <person name="Ramon A."/>
            <person name="Rauscher S."/>
            <person name="Record E."/>
            <person name="Riano-Pachon D.M."/>
            <person name="Robert V."/>
            <person name="Roehrig J."/>
            <person name="Ruller R."/>
            <person name="Salamov A."/>
            <person name="Salih N.S."/>
            <person name="Samson R.A."/>
            <person name="Sandor E."/>
            <person name="Sanguinetti M."/>
            <person name="Schuetze T."/>
            <person name="Sepcic K."/>
            <person name="Shelest E."/>
            <person name="Sherlock G."/>
            <person name="Sophianopoulou V."/>
            <person name="Squina F.M."/>
            <person name="Sun H."/>
            <person name="Susca A."/>
            <person name="Todd R.B."/>
            <person name="Tsang A."/>
            <person name="Unkles S.E."/>
            <person name="van de Wiele N."/>
            <person name="van Rossen-Uffink D."/>
            <person name="Oliveira J.V."/>
            <person name="Vesth T.C."/>
            <person name="Visser J."/>
            <person name="Yu J.-H."/>
            <person name="Zhou M."/>
            <person name="Andersen M.R."/>
            <person name="Archer D.B."/>
            <person name="Baker S.E."/>
            <person name="Benoit I."/>
            <person name="Brakhage A.A."/>
            <person name="Braus G.H."/>
            <person name="Fischer R."/>
            <person name="Frisvad J.C."/>
            <person name="Goldman G.H."/>
            <person name="Houbraken J."/>
            <person name="Oakley B."/>
            <person name="Pocsi I."/>
            <person name="Scazzocchio C."/>
            <person name="Seiboth B."/>
            <person name="vanKuyk P.A."/>
            <person name="Wortman J."/>
            <person name="Dyer P.S."/>
            <person name="Grigoriev I.V."/>
        </authorList>
    </citation>
    <scope>NUCLEOTIDE SEQUENCE [LARGE SCALE GENOMIC DNA]</scope>
    <source>
        <strain evidence="8">CBS 506.65</strain>
    </source>
</reference>
<gene>
    <name evidence="7" type="ORF">ASPZODRAFT_59887</name>
</gene>
<dbReference type="Proteomes" id="UP000184188">
    <property type="component" value="Unassembled WGS sequence"/>
</dbReference>
<feature type="transmembrane region" description="Helical" evidence="5">
    <location>
        <begin position="89"/>
        <end position="108"/>
    </location>
</feature>
<dbReference type="GeneID" id="34615340"/>
<proteinExistence type="predicted"/>
<feature type="transmembrane region" description="Helical" evidence="5">
    <location>
        <begin position="32"/>
        <end position="52"/>
    </location>
</feature>
<feature type="domain" description="Wax synthase" evidence="6">
    <location>
        <begin position="339"/>
        <end position="431"/>
    </location>
</feature>
<dbReference type="AlphaFoldDB" id="A0A1L9SNP3"/>
<comment type="subcellular location">
    <subcellularLocation>
        <location evidence="1">Membrane</location>
        <topology evidence="1">Multi-pass membrane protein</topology>
    </subcellularLocation>
</comment>
<evidence type="ECO:0000259" key="6">
    <source>
        <dbReference type="Pfam" id="PF13813"/>
    </source>
</evidence>
<evidence type="ECO:0000313" key="8">
    <source>
        <dbReference type="Proteomes" id="UP000184188"/>
    </source>
</evidence>
<feature type="transmembrane region" description="Helical" evidence="5">
    <location>
        <begin position="64"/>
        <end position="83"/>
    </location>
</feature>
<evidence type="ECO:0000256" key="5">
    <source>
        <dbReference type="SAM" id="Phobius"/>
    </source>
</evidence>
<name>A0A1L9SNP3_9EURO</name>
<dbReference type="STRING" id="1073090.A0A1L9SNP3"/>
<protein>
    <recommendedName>
        <fullName evidence="6">Wax synthase domain-containing protein</fullName>
    </recommendedName>
</protein>
<dbReference type="GO" id="GO:0016020">
    <property type="term" value="C:membrane"/>
    <property type="evidence" value="ECO:0007669"/>
    <property type="project" value="UniProtKB-SubCell"/>
</dbReference>
<dbReference type="OrthoDB" id="2796277at2759"/>